<keyword evidence="1" id="KW-1133">Transmembrane helix</keyword>
<feature type="transmembrane region" description="Helical" evidence="1">
    <location>
        <begin position="347"/>
        <end position="366"/>
    </location>
</feature>
<feature type="transmembrane region" description="Helical" evidence="1">
    <location>
        <begin position="313"/>
        <end position="335"/>
    </location>
</feature>
<comment type="caution">
    <text evidence="3">The sequence shown here is derived from an EMBL/GenBank/DDBJ whole genome shotgun (WGS) entry which is preliminary data.</text>
</comment>
<feature type="transmembrane region" description="Helical" evidence="1">
    <location>
        <begin position="106"/>
        <end position="128"/>
    </location>
</feature>
<feature type="transmembrane region" description="Helical" evidence="1">
    <location>
        <begin position="281"/>
        <end position="301"/>
    </location>
</feature>
<feature type="transmembrane region" description="Helical" evidence="1">
    <location>
        <begin position="413"/>
        <end position="431"/>
    </location>
</feature>
<feature type="transmembrane region" description="Helical" evidence="1">
    <location>
        <begin position="378"/>
        <end position="401"/>
    </location>
</feature>
<gene>
    <name evidence="3" type="ORF">LMG27952_00285</name>
</gene>
<evidence type="ECO:0000256" key="1">
    <source>
        <dbReference type="SAM" id="Phobius"/>
    </source>
</evidence>
<keyword evidence="1" id="KW-0812">Transmembrane</keyword>
<dbReference type="Pfam" id="PF01757">
    <property type="entry name" value="Acyl_transf_3"/>
    <property type="match status" value="1"/>
</dbReference>
<evidence type="ECO:0000259" key="2">
    <source>
        <dbReference type="Pfam" id="PF01757"/>
    </source>
</evidence>
<dbReference type="PANTHER" id="PTHR23028">
    <property type="entry name" value="ACETYLTRANSFERASE"/>
    <property type="match status" value="1"/>
</dbReference>
<organism evidence="3 4">
    <name type="scientific">Paraburkholderia hiiakae</name>
    <dbReference type="NCBI Taxonomy" id="1081782"/>
    <lineage>
        <taxon>Bacteria</taxon>
        <taxon>Pseudomonadati</taxon>
        <taxon>Pseudomonadota</taxon>
        <taxon>Betaproteobacteria</taxon>
        <taxon>Burkholderiales</taxon>
        <taxon>Burkholderiaceae</taxon>
        <taxon>Paraburkholderia</taxon>
    </lineage>
</organism>
<evidence type="ECO:0000313" key="3">
    <source>
        <dbReference type="EMBL" id="CAD6509522.1"/>
    </source>
</evidence>
<name>A0ABN7HD94_9BURK</name>
<feature type="domain" description="Acyltransferase 3" evidence="2">
    <location>
        <begin position="113"/>
        <end position="427"/>
    </location>
</feature>
<proteinExistence type="predicted"/>
<dbReference type="InterPro" id="IPR050879">
    <property type="entry name" value="Acyltransferase_3"/>
</dbReference>
<evidence type="ECO:0000313" key="4">
    <source>
        <dbReference type="Proteomes" id="UP000656319"/>
    </source>
</evidence>
<feature type="transmembrane region" description="Helical" evidence="1">
    <location>
        <begin position="134"/>
        <end position="153"/>
    </location>
</feature>
<keyword evidence="1" id="KW-0472">Membrane</keyword>
<dbReference type="PANTHER" id="PTHR23028:SF53">
    <property type="entry name" value="ACYL_TRANSF_3 DOMAIN-CONTAINING PROTEIN"/>
    <property type="match status" value="1"/>
</dbReference>
<feature type="transmembrane region" description="Helical" evidence="1">
    <location>
        <begin position="228"/>
        <end position="249"/>
    </location>
</feature>
<protein>
    <recommendedName>
        <fullName evidence="2">Acyltransferase 3 domain-containing protein</fullName>
    </recommendedName>
</protein>
<dbReference type="InterPro" id="IPR002656">
    <property type="entry name" value="Acyl_transf_3_dom"/>
</dbReference>
<dbReference type="Proteomes" id="UP000656319">
    <property type="component" value="Unassembled WGS sequence"/>
</dbReference>
<reference evidence="3 4" key="1">
    <citation type="submission" date="2020-10" db="EMBL/GenBank/DDBJ databases">
        <authorList>
            <person name="Peeters C."/>
        </authorList>
    </citation>
    <scope>NUCLEOTIDE SEQUENCE [LARGE SCALE GENOMIC DNA]</scope>
    <source>
        <strain evidence="3 4">LMG 27952</strain>
    </source>
</reference>
<feature type="transmembrane region" description="Helical" evidence="1">
    <location>
        <begin position="256"/>
        <end position="275"/>
    </location>
</feature>
<accession>A0ABN7HD94</accession>
<sequence length="457" mass="51469">MITSGHRCHWERYPGCSWLLFRGIVGLPYCEGRYSCPKGAGLHALRRWESARHNVCAERDRSVKATGGCSGGASPEPARSPVWTLAYGGNFGVGVLLKLCLPSFQVVLIVLGILRFFLASCVVVYHLSGHVPSIGILAVNFFYVISGYLMTLVLNETYSFKTRSFFVNRLLRLYPAQLVLCAISLPFIWILPRAIEFNPAWGSPQWQDWIGNVLIFPWTFLPQQHFRILPATWSIAVEIWSYFFLWLFVSRRSWTAVLSMACAVLWQIHLFRTGAEAGAHYFPVSAALLPFSCGAISYFVISHPTLARIERRASSFTQIVLLCAVIATFLLNWSLAVRIDPSVYYGVFYYLNILLACIAVGMLHGLRARGKYEHFTAWCGDISYPVFLVQWGSGFVAWHLIGTDAPAHSWPTFIVGYVISVIVGIVTVKLVDRPIHRIRARVRSNARNSSMRCEKTT</sequence>
<keyword evidence="4" id="KW-1185">Reference proteome</keyword>
<dbReference type="EMBL" id="CAJHCQ010000001">
    <property type="protein sequence ID" value="CAD6509522.1"/>
    <property type="molecule type" value="Genomic_DNA"/>
</dbReference>
<feature type="transmembrane region" description="Helical" evidence="1">
    <location>
        <begin position="173"/>
        <end position="191"/>
    </location>
</feature>